<protein>
    <submittedName>
        <fullName evidence="1">Transcriptional regulator</fullName>
    </submittedName>
</protein>
<dbReference type="RefSeq" id="WP_076321713.1">
    <property type="nucleotide sequence ID" value="NZ_MRTF01000002.1"/>
</dbReference>
<name>A0A1R1B5Q7_PAELA</name>
<dbReference type="Proteomes" id="UP000187074">
    <property type="component" value="Unassembled WGS sequence"/>
</dbReference>
<dbReference type="AlphaFoldDB" id="A0A1R1B5Q7"/>
<dbReference type="Gene3D" id="1.25.40.10">
    <property type="entry name" value="Tetratricopeptide repeat domain"/>
    <property type="match status" value="1"/>
</dbReference>
<accession>A0A1R1B5Q7</accession>
<dbReference type="STRING" id="1401.BK123_07295"/>
<dbReference type="InterPro" id="IPR011990">
    <property type="entry name" value="TPR-like_helical_dom_sf"/>
</dbReference>
<comment type="caution">
    <text evidence="1">The sequence shown here is derived from an EMBL/GenBank/DDBJ whole genome shotgun (WGS) entry which is preliminary data.</text>
</comment>
<reference evidence="1 2" key="1">
    <citation type="submission" date="2016-11" db="EMBL/GenBank/DDBJ databases">
        <title>Paenibacillus species isolates.</title>
        <authorList>
            <person name="Beno S.M."/>
        </authorList>
    </citation>
    <scope>NUCLEOTIDE SEQUENCE [LARGE SCALE GENOMIC DNA]</scope>
    <source>
        <strain evidence="1 2">FSL F4-0100</strain>
    </source>
</reference>
<organism evidence="1 2">
    <name type="scientific">Paenibacillus lautus</name>
    <name type="common">Bacillus lautus</name>
    <dbReference type="NCBI Taxonomy" id="1401"/>
    <lineage>
        <taxon>Bacteria</taxon>
        <taxon>Bacillati</taxon>
        <taxon>Bacillota</taxon>
        <taxon>Bacilli</taxon>
        <taxon>Bacillales</taxon>
        <taxon>Paenibacillaceae</taxon>
        <taxon>Paenibacillus</taxon>
    </lineage>
</organism>
<gene>
    <name evidence="1" type="ORF">BK123_07295</name>
</gene>
<proteinExistence type="predicted"/>
<sequence>MLKERIDFLCKKKGKARKELVEGLVTTTHFANILAERYPLAEDLAEHLAQRLQVTPSYLVNAANSDKDTLETAERIFEELSQSVSHITEERIYDLPDRHDSLTIELTTALMKAVYYQQVNDAVSHEYLHQNYLNFYLEKYGRPDDAELPLPAKKAMLFYKIQFYRSKNRYHEALSQVNRLSEHVQIGTDLWLTTQNFKMEACIFLKQYDQAKQVFEGTMRQVYEDRLFHRLSDLYIAYSGYCYSMGLYQEALVTLSMAEAHLVYAVNQGNMVSTILNNRIIMLTMQGDHEKAEEEINRFEGLLAREVAEVRQQFRPVLLIYRCELALAQKQWGLLTQYIQELKAIELTTDQEMSVAYYQCQLALAHGHHDEFMGHALSCLPYYESNHLTLRLESLYEALAAVSEELRKYKESASYYKKLVYLLRSK</sequence>
<dbReference type="SUPFAM" id="SSF48452">
    <property type="entry name" value="TPR-like"/>
    <property type="match status" value="1"/>
</dbReference>
<dbReference type="EMBL" id="MRTF01000002">
    <property type="protein sequence ID" value="OME94893.1"/>
    <property type="molecule type" value="Genomic_DNA"/>
</dbReference>
<dbReference type="OrthoDB" id="2364173at2"/>
<evidence type="ECO:0000313" key="2">
    <source>
        <dbReference type="Proteomes" id="UP000187074"/>
    </source>
</evidence>
<evidence type="ECO:0000313" key="1">
    <source>
        <dbReference type="EMBL" id="OME94893.1"/>
    </source>
</evidence>